<protein>
    <recommendedName>
        <fullName evidence="1">Peptidase M61 catalytic domain-containing protein</fullName>
    </recommendedName>
</protein>
<dbReference type="Gene3D" id="1.10.390.10">
    <property type="entry name" value="Neutral Protease Domain 2"/>
    <property type="match status" value="1"/>
</dbReference>
<accession>A0A5B8Y0F0</accession>
<organism evidence="2 3">
    <name type="scientific">Persicimonas caeni</name>
    <dbReference type="NCBI Taxonomy" id="2292766"/>
    <lineage>
        <taxon>Bacteria</taxon>
        <taxon>Deltaproteobacteria</taxon>
        <taxon>Bradymonadales</taxon>
        <taxon>Bradymonadaceae</taxon>
        <taxon>Persicimonas</taxon>
    </lineage>
</organism>
<dbReference type="SUPFAM" id="SSF55486">
    <property type="entry name" value="Metalloproteases ('zincins'), catalytic domain"/>
    <property type="match status" value="1"/>
</dbReference>
<gene>
    <name evidence="2" type="ORF">FIV42_03365</name>
</gene>
<dbReference type="Pfam" id="PF05299">
    <property type="entry name" value="Peptidase_M61"/>
    <property type="match status" value="1"/>
</dbReference>
<keyword evidence="3" id="KW-1185">Reference proteome</keyword>
<dbReference type="Proteomes" id="UP000315995">
    <property type="component" value="Chromosome"/>
</dbReference>
<sequence>MRTRRFKAAFRPPTARRLMHFPRSRHSMCAPAGFGLLVLMVVLCGCQGGQKVADESTFERMVGSAPGSPEAAPERRRGALWYQIEANSTRLEVHVRLLDPPDRASFFLPGPWAGRTDFADNISIQGASSNDGPVPFTISRSDGRIDVESDDAEWIQLDYAVALRHQSDERARFHPRFADGVAFAYGPAFIVLPSEQISRQVSDIPIEVRAPSDWRLLATWQHIRSAQSQAVEGSSVHGFMAPTPGALRDAFVAAGADIELYRPESVSGDSQLTVGFAPAMEVDRQEYGERIAQLVRAYRQRFGDLGPATAFVRPLEEANPSRRRGVGRRGGFVVEVSETQPLDSKTLLLLAHEAFHLWNGHHLTPEPSAEQATRWFKEGVTHYLALKTLAELGLLSREEVLRELSRAGSYYQRNPAARRRKSSTADRARLPYDKGVLLAVALDATLLADSEGRVGLDDWVRHLIEQMGDAGNAYDAEDLRSTLVEVAGTSSSRAAKLWDEHVAGAKPLEPARVFERAGLHWLESSEQSKARLLPVKRDKSPFGHMFPADTSQ</sequence>
<evidence type="ECO:0000313" key="2">
    <source>
        <dbReference type="EMBL" id="QDG49810.1"/>
    </source>
</evidence>
<feature type="domain" description="Peptidase M61 catalytic" evidence="1">
    <location>
        <begin position="347"/>
        <end position="423"/>
    </location>
</feature>
<dbReference type="InterPro" id="IPR007963">
    <property type="entry name" value="Peptidase_M61_catalytic"/>
</dbReference>
<dbReference type="AlphaFoldDB" id="A0A4Y6PNH9"/>
<accession>A0A4Y6PNH9</accession>
<reference evidence="2 3" key="1">
    <citation type="submission" date="2019-06" db="EMBL/GenBank/DDBJ databases">
        <title>Persicimonas caeni gen. nov., sp. nov., a predatory bacterium isolated from solar saltern.</title>
        <authorList>
            <person name="Wang S."/>
        </authorList>
    </citation>
    <scope>NUCLEOTIDE SEQUENCE [LARGE SCALE GENOMIC DNA]</scope>
    <source>
        <strain evidence="2 3">YN101</strain>
    </source>
</reference>
<dbReference type="EMBL" id="CP041186">
    <property type="protein sequence ID" value="QDG49810.1"/>
    <property type="molecule type" value="Genomic_DNA"/>
</dbReference>
<dbReference type="OrthoDB" id="9778516at2"/>
<dbReference type="InterPro" id="IPR027268">
    <property type="entry name" value="Peptidase_M4/M1_CTD_sf"/>
</dbReference>
<proteinExistence type="predicted"/>
<name>A0A4Y6PNH9_PERCE</name>
<evidence type="ECO:0000259" key="1">
    <source>
        <dbReference type="Pfam" id="PF05299"/>
    </source>
</evidence>
<evidence type="ECO:0000313" key="3">
    <source>
        <dbReference type="Proteomes" id="UP000315995"/>
    </source>
</evidence>